<reference evidence="1 2" key="1">
    <citation type="journal article" date="2011" name="PLoS Genet.">
        <title>Comparative genomic analysis of human fungal pathogens causing paracoccidioidomycosis.</title>
        <authorList>
            <person name="Desjardins C.A."/>
            <person name="Champion M.D."/>
            <person name="Holder J.W."/>
            <person name="Muszewska A."/>
            <person name="Goldberg J."/>
            <person name="Bailao A.M."/>
            <person name="Brigido M.M."/>
            <person name="Ferreira M.E."/>
            <person name="Garcia A.M."/>
            <person name="Grynberg M."/>
            <person name="Gujja S."/>
            <person name="Heiman D.I."/>
            <person name="Henn M.R."/>
            <person name="Kodira C.D."/>
            <person name="Leon-Narvaez H."/>
            <person name="Longo L.V."/>
            <person name="Ma L.J."/>
            <person name="Malavazi I."/>
            <person name="Matsuo A.L."/>
            <person name="Morais F.V."/>
            <person name="Pereira M."/>
            <person name="Rodriguez-Brito S."/>
            <person name="Sakthikumar S."/>
            <person name="Salem-Izacc S.M."/>
            <person name="Sykes S.M."/>
            <person name="Teixeira M.M."/>
            <person name="Vallejo M.C."/>
            <person name="Walter M.E."/>
            <person name="Yandava C."/>
            <person name="Young S."/>
            <person name="Zeng Q."/>
            <person name="Zucker J."/>
            <person name="Felipe M.S."/>
            <person name="Goldman G.H."/>
            <person name="Haas B.J."/>
            <person name="McEwen J.G."/>
            <person name="Nino-Vega G."/>
            <person name="Puccia R."/>
            <person name="San-Blas G."/>
            <person name="Soares C.M."/>
            <person name="Birren B.W."/>
            <person name="Cuomo C.A."/>
        </authorList>
    </citation>
    <scope>NUCLEOTIDE SEQUENCE [LARGE SCALE GENOMIC DNA]</scope>
    <source>
        <strain evidence="2">ATCC MYA-826 / Pb01</strain>
    </source>
</reference>
<dbReference type="HOGENOM" id="CLU_2705497_0_0_1"/>
<protein>
    <submittedName>
        <fullName evidence="1">Uncharacterized protein</fullName>
    </submittedName>
</protein>
<dbReference type="RefSeq" id="XP_015702705.1">
    <property type="nucleotide sequence ID" value="XM_015847714.1"/>
</dbReference>
<evidence type="ECO:0000313" key="1">
    <source>
        <dbReference type="EMBL" id="KGQ01155.1"/>
    </source>
</evidence>
<dbReference type="VEuPathDB" id="FungiDB:PAAG_12193"/>
<name>A0A0A2V4X9_PARBA</name>
<gene>
    <name evidence="1" type="ORF">PAAG_12193</name>
</gene>
<dbReference type="GeneID" id="26970929"/>
<dbReference type="AlphaFoldDB" id="A0A0A2V4X9"/>
<sequence length="73" mass="7938">MRIPTSQRTAPSNATASQAHLHIFHNGGATAQTYRPTHPRADWCSPRSSRFGDGGTANCFLDDVETRNPQAAE</sequence>
<dbReference type="KEGG" id="pbl:PAAG_12193"/>
<dbReference type="Proteomes" id="UP000002059">
    <property type="component" value="Partially assembled WGS sequence"/>
</dbReference>
<evidence type="ECO:0000313" key="2">
    <source>
        <dbReference type="Proteomes" id="UP000002059"/>
    </source>
</evidence>
<dbReference type="EMBL" id="KN294008">
    <property type="protein sequence ID" value="KGQ01155.1"/>
    <property type="molecule type" value="Genomic_DNA"/>
</dbReference>
<keyword evidence="2" id="KW-1185">Reference proteome</keyword>
<proteinExistence type="predicted"/>
<organism evidence="1 2">
    <name type="scientific">Paracoccidioides lutzii (strain ATCC MYA-826 / Pb01)</name>
    <name type="common">Paracoccidioides brasiliensis</name>
    <dbReference type="NCBI Taxonomy" id="502779"/>
    <lineage>
        <taxon>Eukaryota</taxon>
        <taxon>Fungi</taxon>
        <taxon>Dikarya</taxon>
        <taxon>Ascomycota</taxon>
        <taxon>Pezizomycotina</taxon>
        <taxon>Eurotiomycetes</taxon>
        <taxon>Eurotiomycetidae</taxon>
        <taxon>Onygenales</taxon>
        <taxon>Ajellomycetaceae</taxon>
        <taxon>Paracoccidioides</taxon>
    </lineage>
</organism>
<accession>A0A0A2V4X9</accession>